<dbReference type="GO" id="GO:0003887">
    <property type="term" value="F:DNA-directed DNA polymerase activity"/>
    <property type="evidence" value="ECO:0007669"/>
    <property type="project" value="UniProtKB-EC"/>
</dbReference>
<evidence type="ECO:0000256" key="9">
    <source>
        <dbReference type="ARBA" id="ARBA00022763"/>
    </source>
</evidence>
<comment type="similarity">
    <text evidence="2 13">Belongs to the DNA polymerase type-C family. DnaE2 subfamily.</text>
</comment>
<dbReference type="Gene3D" id="3.20.20.140">
    <property type="entry name" value="Metal-dependent hydrolases"/>
    <property type="match status" value="1"/>
</dbReference>
<keyword evidence="9 13" id="KW-0227">DNA damage</keyword>
<evidence type="ECO:0000256" key="12">
    <source>
        <dbReference type="ARBA" id="ARBA00049244"/>
    </source>
</evidence>
<dbReference type="SMART" id="SM00481">
    <property type="entry name" value="POLIIIAc"/>
    <property type="match status" value="1"/>
</dbReference>
<keyword evidence="8 13" id="KW-0235">DNA replication</keyword>
<evidence type="ECO:0000256" key="3">
    <source>
        <dbReference type="ARBA" id="ARBA00012417"/>
    </source>
</evidence>
<dbReference type="InterPro" id="IPR040982">
    <property type="entry name" value="DNA_pol3_finger"/>
</dbReference>
<dbReference type="InterPro" id="IPR029460">
    <property type="entry name" value="DNAPol_HHH"/>
</dbReference>
<sequence length="1076" mass="119988">MNPLPDYAELLCRSSFSFLQAASSPEELVLRAHALGYRALALADECSVAGVVRAHSALQRLQQELGLSAAPLQLLLGTRLAVWDDTATPTAPTPAFELVVLARNMQGWGHLCQCITRLRRASATKGQYRLSWQELDGLLGVGALDDCVLLLLPQRRSSDEALHAQAQWLLSHARGRAWLLACRLLQLDDELWLQRLQALSTATALPLAAAGDVLMHRRARKPLQDVLTAIRLGRPVAQCGLALAAHAEQHLRSRLRLAQLYPRELLDQTLAVAQQCHFTLDELRYHYPEELVPAHCSAIAHLRTLCQSGARQRWPSGVPPRWQAQIDHELALIEELRYEHYFLTVADIVRFARSRDILCQGRGSAANSVVCYCLHITEVDPARSHLLFERFISRERQEPPDIDVDFEHERREEVIQYLYNKYGRERAALAATVISYRPRSALNEVGKALGLDETLVQRLAREHSHWSSEVLPEARWAQLQQELGLSPEDPRLRQLVALARQLLGQPRHLSQHVGGFVLTRGPLSRLVPIQNAAMPERTVIEWDKDDLDSVGLMKVDVLALGMLSCLRRSLAFYRQWRAQALRLSDIPEGDAATYDMICAADTIGVFQIESRAQMSMLPRLRPRHFYDLVVEVAIVRPGPIEGGMVHPYLQARAQPELIRYPKGLEAALSRTYGVPIFQEQVMQVAMIAAGFSAGEADQLRRAMAAWKRPGDLERFYARIVQGMRERGYEDSFAEAIFRQIKGFASYGFPESHAASFALLTYVSSWMKCHEPAIFTAALLNAQPLGFYTPAQLVQDARRHGVCVRAVDVNHSDIDCTLEPRSADDGLHAQALPGWPAGDPGQPALRLGLRLVQGLSRQAMAAIVNAREHGPFTDVQDLARRGGLGQQELQQLAAADALSSVAGHRRQQVWQASAVRRQRDLLEGNAPAEAQLVLPLASEGEAVVWDYAATGLTLRRHPLALLRGELQSRGLRSSAQLMRARDGARVGACGLVTVRQRPQTAKGTLFISLEDEHGSVQVIVWAAIYEQHRSLLRQARLLAARGCWQLGDGGVRHLLAQRFEDLSPLLGQLRTDSRDFR</sequence>
<dbReference type="GO" id="GO:0016491">
    <property type="term" value="F:oxidoreductase activity"/>
    <property type="evidence" value="ECO:0007669"/>
    <property type="project" value="UniProtKB-KW"/>
</dbReference>
<dbReference type="Pfam" id="PF14579">
    <property type="entry name" value="HHH_6"/>
    <property type="match status" value="1"/>
</dbReference>
<keyword evidence="11 13" id="KW-0234">DNA repair</keyword>
<comment type="subcellular location">
    <subcellularLocation>
        <location evidence="1 13">Cytoplasm</location>
    </subcellularLocation>
</comment>
<evidence type="ECO:0000256" key="5">
    <source>
        <dbReference type="ARBA" id="ARBA00022490"/>
    </source>
</evidence>
<dbReference type="InterPro" id="IPR023073">
    <property type="entry name" value="DnaE2"/>
</dbReference>
<dbReference type="InterPro" id="IPR011708">
    <property type="entry name" value="DNA_pol3_alpha_NTPase_dom"/>
</dbReference>
<evidence type="ECO:0000313" key="15">
    <source>
        <dbReference type="EMBL" id="MFG6448600.1"/>
    </source>
</evidence>
<dbReference type="Pfam" id="PF01336">
    <property type="entry name" value="tRNA_anti-codon"/>
    <property type="match status" value="1"/>
</dbReference>
<dbReference type="Pfam" id="PF07733">
    <property type="entry name" value="DNA_pol3_alpha"/>
    <property type="match status" value="1"/>
</dbReference>
<evidence type="ECO:0000256" key="11">
    <source>
        <dbReference type="ARBA" id="ARBA00023204"/>
    </source>
</evidence>
<dbReference type="InterPro" id="IPR004013">
    <property type="entry name" value="PHP_dom"/>
</dbReference>
<keyword evidence="16" id="KW-1185">Reference proteome</keyword>
<evidence type="ECO:0000256" key="1">
    <source>
        <dbReference type="ARBA" id="ARBA00004496"/>
    </source>
</evidence>
<dbReference type="CDD" id="cd04485">
    <property type="entry name" value="DnaE_OBF"/>
    <property type="match status" value="1"/>
</dbReference>
<organism evidence="15 16">
    <name type="scientific">Roseateles rivi</name>
    <dbReference type="NCBI Taxonomy" id="3299028"/>
    <lineage>
        <taxon>Bacteria</taxon>
        <taxon>Pseudomonadati</taxon>
        <taxon>Pseudomonadota</taxon>
        <taxon>Betaproteobacteria</taxon>
        <taxon>Burkholderiales</taxon>
        <taxon>Sphaerotilaceae</taxon>
        <taxon>Roseateles</taxon>
    </lineage>
</organism>
<evidence type="ECO:0000256" key="13">
    <source>
        <dbReference type="HAMAP-Rule" id="MF_01902"/>
    </source>
</evidence>
<comment type="catalytic activity">
    <reaction evidence="12 13">
        <text>DNA(n) + a 2'-deoxyribonucleoside 5'-triphosphate = DNA(n+1) + diphosphate</text>
        <dbReference type="Rhea" id="RHEA:22508"/>
        <dbReference type="Rhea" id="RHEA-COMP:17339"/>
        <dbReference type="Rhea" id="RHEA-COMP:17340"/>
        <dbReference type="ChEBI" id="CHEBI:33019"/>
        <dbReference type="ChEBI" id="CHEBI:61560"/>
        <dbReference type="ChEBI" id="CHEBI:173112"/>
        <dbReference type="EC" id="2.7.7.7"/>
    </reaction>
</comment>
<feature type="domain" description="Polymerase/histidinol phosphatase N-terminal" evidence="14">
    <location>
        <begin position="8"/>
        <end position="84"/>
    </location>
</feature>
<dbReference type="InterPro" id="IPR004365">
    <property type="entry name" value="NA-bd_OB_tRNA"/>
</dbReference>
<dbReference type="PANTHER" id="PTHR32294">
    <property type="entry name" value="DNA POLYMERASE III SUBUNIT ALPHA"/>
    <property type="match status" value="1"/>
</dbReference>
<accession>A0ABW7FWH1</accession>
<evidence type="ECO:0000256" key="10">
    <source>
        <dbReference type="ARBA" id="ARBA00022932"/>
    </source>
</evidence>
<keyword evidence="7 13" id="KW-0548">Nucleotidyltransferase</keyword>
<keyword evidence="6 13" id="KW-0808">Transferase</keyword>
<dbReference type="Pfam" id="PF02811">
    <property type="entry name" value="PHP"/>
    <property type="match status" value="1"/>
</dbReference>
<dbReference type="Proteomes" id="UP001606099">
    <property type="component" value="Unassembled WGS sequence"/>
</dbReference>
<dbReference type="NCBIfam" id="TIGR00594">
    <property type="entry name" value="polc"/>
    <property type="match status" value="1"/>
</dbReference>
<evidence type="ECO:0000259" key="14">
    <source>
        <dbReference type="SMART" id="SM00481"/>
    </source>
</evidence>
<comment type="function">
    <text evidence="13">DNA polymerase involved in damage-induced mutagenesis and translesion synthesis (TLS). It is not the major replicative DNA polymerase.</text>
</comment>
<comment type="caution">
    <text evidence="15">The sequence shown here is derived from an EMBL/GenBank/DDBJ whole genome shotgun (WGS) entry which is preliminary data.</text>
</comment>
<name>A0ABW7FWH1_9BURK</name>
<evidence type="ECO:0000256" key="2">
    <source>
        <dbReference type="ARBA" id="ARBA00007391"/>
    </source>
</evidence>
<dbReference type="InterPro" id="IPR004805">
    <property type="entry name" value="DnaE2/DnaE/PolC"/>
</dbReference>
<dbReference type="HAMAP" id="MF_01902">
    <property type="entry name" value="DNApol_error_prone"/>
    <property type="match status" value="1"/>
</dbReference>
<gene>
    <name evidence="13" type="primary">dnaE2</name>
    <name evidence="15" type="ORF">ACG0Z6_10160</name>
</gene>
<dbReference type="Pfam" id="PF17657">
    <property type="entry name" value="DNA_pol3_finger"/>
    <property type="match status" value="1"/>
</dbReference>
<dbReference type="EMBL" id="JBIGHZ010000003">
    <property type="protein sequence ID" value="MFG6448600.1"/>
    <property type="molecule type" value="Genomic_DNA"/>
</dbReference>
<dbReference type="NCBIfam" id="NF004225">
    <property type="entry name" value="PRK05672.1"/>
    <property type="match status" value="1"/>
</dbReference>
<dbReference type="EC" id="2.7.7.7" evidence="3 13"/>
<keyword evidence="10 13" id="KW-0239">DNA-directed DNA polymerase</keyword>
<proteinExistence type="inferred from homology"/>
<reference evidence="15 16" key="1">
    <citation type="submission" date="2024-08" db="EMBL/GenBank/DDBJ databases">
        <authorList>
            <person name="Lu H."/>
        </authorList>
    </citation>
    <scope>NUCLEOTIDE SEQUENCE [LARGE SCALE GENOMIC DNA]</scope>
    <source>
        <strain evidence="15 16">BYS180W</strain>
    </source>
</reference>
<protein>
    <recommendedName>
        <fullName evidence="4 13">Error-prone DNA polymerase</fullName>
        <ecNumber evidence="3 13">2.7.7.7</ecNumber>
    </recommendedName>
</protein>
<evidence type="ECO:0000256" key="4">
    <source>
        <dbReference type="ARBA" id="ARBA00017273"/>
    </source>
</evidence>
<evidence type="ECO:0000313" key="16">
    <source>
        <dbReference type="Proteomes" id="UP001606099"/>
    </source>
</evidence>
<dbReference type="RefSeq" id="WP_394460975.1">
    <property type="nucleotide sequence ID" value="NZ_JBIGHZ010000003.1"/>
</dbReference>
<dbReference type="InterPro" id="IPR003141">
    <property type="entry name" value="Pol/His_phosphatase_N"/>
</dbReference>
<evidence type="ECO:0000256" key="6">
    <source>
        <dbReference type="ARBA" id="ARBA00022679"/>
    </source>
</evidence>
<dbReference type="PANTHER" id="PTHR32294:SF4">
    <property type="entry name" value="ERROR-PRONE DNA POLYMERASE"/>
    <property type="match status" value="1"/>
</dbReference>
<dbReference type="Gene3D" id="1.10.150.870">
    <property type="match status" value="1"/>
</dbReference>
<keyword evidence="5 13" id="KW-0963">Cytoplasm</keyword>
<evidence type="ECO:0000256" key="7">
    <source>
        <dbReference type="ARBA" id="ARBA00022695"/>
    </source>
</evidence>
<evidence type="ECO:0000256" key="8">
    <source>
        <dbReference type="ARBA" id="ARBA00022705"/>
    </source>
</evidence>
<keyword evidence="15" id="KW-0560">Oxidoreductase</keyword>
<dbReference type="CDD" id="cd07434">
    <property type="entry name" value="PHP_PolIIIA_DnaE2"/>
    <property type="match status" value="1"/>
</dbReference>